<gene>
    <name evidence="9" type="ORF">BQ4739_LOCUS12402</name>
</gene>
<proteinExistence type="inferred from homology"/>
<dbReference type="CDD" id="cd00685">
    <property type="entry name" value="Trans_IPPS_HT"/>
    <property type="match status" value="1"/>
</dbReference>
<dbReference type="FunFam" id="1.10.600.10:FF:000001">
    <property type="entry name" value="Geranylgeranyl diphosphate synthase"/>
    <property type="match status" value="1"/>
</dbReference>
<keyword evidence="4 8" id="KW-0808">Transferase</keyword>
<dbReference type="GO" id="GO:0004659">
    <property type="term" value="F:prenyltransferase activity"/>
    <property type="evidence" value="ECO:0007669"/>
    <property type="project" value="InterPro"/>
</dbReference>
<dbReference type="NCBIfam" id="NF045685">
    <property type="entry name" value="GGPPSynCrtE"/>
    <property type="match status" value="1"/>
</dbReference>
<dbReference type="GO" id="GO:0005737">
    <property type="term" value="C:cytoplasm"/>
    <property type="evidence" value="ECO:0007669"/>
    <property type="project" value="UniProtKB-ARBA"/>
</dbReference>
<keyword evidence="5" id="KW-0479">Metal-binding</keyword>
<accession>A0A383W409</accession>
<dbReference type="SUPFAM" id="SSF48576">
    <property type="entry name" value="Terpenoid synthases"/>
    <property type="match status" value="1"/>
</dbReference>
<dbReference type="PROSITE" id="PS00723">
    <property type="entry name" value="POLYPRENYL_SYNTHASE_1"/>
    <property type="match status" value="1"/>
</dbReference>
<dbReference type="NCBIfam" id="NF045485">
    <property type="entry name" value="FPPsyn"/>
    <property type="match status" value="1"/>
</dbReference>
<dbReference type="GO" id="GO:0008299">
    <property type="term" value="P:isoprenoid biosynthetic process"/>
    <property type="evidence" value="ECO:0007669"/>
    <property type="project" value="UniProtKB-KW"/>
</dbReference>
<evidence type="ECO:0000256" key="5">
    <source>
        <dbReference type="ARBA" id="ARBA00022723"/>
    </source>
</evidence>
<evidence type="ECO:0000256" key="7">
    <source>
        <dbReference type="ARBA" id="ARBA00023229"/>
    </source>
</evidence>
<dbReference type="Gene3D" id="1.10.600.10">
    <property type="entry name" value="Farnesyl Diphosphate Synthase"/>
    <property type="match status" value="1"/>
</dbReference>
<evidence type="ECO:0000256" key="4">
    <source>
        <dbReference type="ARBA" id="ARBA00022679"/>
    </source>
</evidence>
<comment type="pathway">
    <text evidence="2">Isoprenoid biosynthesis.</text>
</comment>
<dbReference type="SFLD" id="SFLDG01017">
    <property type="entry name" value="Polyprenyl_Transferase_Like"/>
    <property type="match status" value="1"/>
</dbReference>
<dbReference type="InterPro" id="IPR008949">
    <property type="entry name" value="Isoprenoid_synthase_dom_sf"/>
</dbReference>
<dbReference type="STRING" id="3088.A0A383W409"/>
<evidence type="ECO:0000256" key="6">
    <source>
        <dbReference type="ARBA" id="ARBA00022842"/>
    </source>
</evidence>
<dbReference type="Proteomes" id="UP000256970">
    <property type="component" value="Unassembled WGS sequence"/>
</dbReference>
<comment type="similarity">
    <text evidence="3 8">Belongs to the FPP/GGPP synthase family.</text>
</comment>
<evidence type="ECO:0000313" key="9">
    <source>
        <dbReference type="EMBL" id="SZX72211.1"/>
    </source>
</evidence>
<dbReference type="PANTHER" id="PTHR43281:SF1">
    <property type="entry name" value="FARNESYL DIPHOSPHATE SYNTHASE"/>
    <property type="match status" value="1"/>
</dbReference>
<dbReference type="InterPro" id="IPR053378">
    <property type="entry name" value="Prenyl_diphosphate_synthase"/>
</dbReference>
<evidence type="ECO:0000256" key="8">
    <source>
        <dbReference type="RuleBase" id="RU004466"/>
    </source>
</evidence>
<dbReference type="PROSITE" id="PS00444">
    <property type="entry name" value="POLYPRENYL_SYNTHASE_2"/>
    <property type="match status" value="1"/>
</dbReference>
<evidence type="ECO:0000313" key="10">
    <source>
        <dbReference type="Proteomes" id="UP000256970"/>
    </source>
</evidence>
<dbReference type="OrthoDB" id="6921389at2759"/>
<dbReference type="InterPro" id="IPR054848">
    <property type="entry name" value="GGPPSyn_CRT-like"/>
</dbReference>
<keyword evidence="6" id="KW-0460">Magnesium</keyword>
<dbReference type="AlphaFoldDB" id="A0A383W409"/>
<protein>
    <submittedName>
        <fullName evidence="9">Uncharacterized protein</fullName>
    </submittedName>
</protein>
<dbReference type="Pfam" id="PF00348">
    <property type="entry name" value="polyprenyl_synt"/>
    <property type="match status" value="1"/>
</dbReference>
<dbReference type="GO" id="GO:0046872">
    <property type="term" value="F:metal ion binding"/>
    <property type="evidence" value="ECO:0007669"/>
    <property type="project" value="UniProtKB-KW"/>
</dbReference>
<dbReference type="EMBL" id="FNXT01001119">
    <property type="protein sequence ID" value="SZX72211.1"/>
    <property type="molecule type" value="Genomic_DNA"/>
</dbReference>
<keyword evidence="7" id="KW-0414">Isoprene biosynthesis</keyword>
<evidence type="ECO:0000256" key="3">
    <source>
        <dbReference type="ARBA" id="ARBA00006706"/>
    </source>
</evidence>
<comment type="cofactor">
    <cofactor evidence="1">
        <name>Mg(2+)</name>
        <dbReference type="ChEBI" id="CHEBI:18420"/>
    </cofactor>
</comment>
<dbReference type="PANTHER" id="PTHR43281">
    <property type="entry name" value="FARNESYL DIPHOSPHATE SYNTHASE"/>
    <property type="match status" value="1"/>
</dbReference>
<name>A0A383W409_TETOB</name>
<evidence type="ECO:0000256" key="1">
    <source>
        <dbReference type="ARBA" id="ARBA00001946"/>
    </source>
</evidence>
<organism evidence="9 10">
    <name type="scientific">Tetradesmus obliquus</name>
    <name type="common">Green alga</name>
    <name type="synonym">Acutodesmus obliquus</name>
    <dbReference type="NCBI Taxonomy" id="3088"/>
    <lineage>
        <taxon>Eukaryota</taxon>
        <taxon>Viridiplantae</taxon>
        <taxon>Chlorophyta</taxon>
        <taxon>core chlorophytes</taxon>
        <taxon>Chlorophyceae</taxon>
        <taxon>CS clade</taxon>
        <taxon>Sphaeropleales</taxon>
        <taxon>Scenedesmaceae</taxon>
        <taxon>Tetradesmus</taxon>
    </lineage>
</organism>
<keyword evidence="10" id="KW-1185">Reference proteome</keyword>
<dbReference type="InterPro" id="IPR033749">
    <property type="entry name" value="Polyprenyl_synt_CS"/>
</dbReference>
<sequence>MLLRQPSNLRCLSARQSSRHGPAVASLSRRSQVVVRAAAPVTAEEVTQKPESFDFASYMADTAKSVQAALDKAVPLKYPESLNEGMRYSLLAGGKRVRPALCLAACQLVGGDLEQAMPTACAMEMIHTMSLIHDDLPAMDNDDFRRGRPTNHKVYGENMAILSGDALLAYSFEHICRDTKGVPAERLVRVVVELARASGADGLVGGQVVDIQSEDKEVGLDVLKYIHEHKTAALLEAAVVCGAIVGGADDATVEKLRRYALNIGLAFQVIDDILDITQSTEVLGKTAAKDLASNKTTYPKLLGIEKSKQVAEQLIAEAIAQLDGFEPSRAAPLVALAKYIGYRQN</sequence>
<reference evidence="9 10" key="1">
    <citation type="submission" date="2016-10" db="EMBL/GenBank/DDBJ databases">
        <authorList>
            <person name="Cai Z."/>
        </authorList>
    </citation>
    <scope>NUCLEOTIDE SEQUENCE [LARGE SCALE GENOMIC DNA]</scope>
</reference>
<dbReference type="InterPro" id="IPR000092">
    <property type="entry name" value="Polyprenyl_synt"/>
</dbReference>
<dbReference type="SFLD" id="SFLDS00005">
    <property type="entry name" value="Isoprenoid_Synthase_Type_I"/>
    <property type="match status" value="1"/>
</dbReference>
<evidence type="ECO:0000256" key="2">
    <source>
        <dbReference type="ARBA" id="ARBA00005128"/>
    </source>
</evidence>